<dbReference type="AlphaFoldDB" id="A0A4Q2UGJ5"/>
<name>A0A4Q2UGJ5_9BACT</name>
<gene>
    <name evidence="1" type="ORF">EQG79_29275</name>
</gene>
<protein>
    <submittedName>
        <fullName evidence="1">Uncharacterized protein</fullName>
    </submittedName>
</protein>
<keyword evidence="2" id="KW-1185">Reference proteome</keyword>
<accession>A0A4Q2UGJ5</accession>
<comment type="caution">
    <text evidence="1">The sequence shown here is derived from an EMBL/GenBank/DDBJ whole genome shotgun (WGS) entry which is preliminary data.</text>
</comment>
<proteinExistence type="predicted"/>
<sequence>MSTVNPADVSVRVSVAPAQDVSSDQPLPVLICHQWLRALLSASHDAGTRPSHSYDTPPFERDVFLRLRALLI</sequence>
<dbReference type="Proteomes" id="UP000290407">
    <property type="component" value="Unassembled WGS sequence"/>
</dbReference>
<evidence type="ECO:0000313" key="1">
    <source>
        <dbReference type="EMBL" id="RYC66535.1"/>
    </source>
</evidence>
<reference evidence="1 2" key="1">
    <citation type="submission" date="2019-01" db="EMBL/GenBank/DDBJ databases">
        <title>Spirosoma flava sp. nov., a propanil-degrading bacterium isolated from herbicide-contaminated soil.</title>
        <authorList>
            <person name="Zhang L."/>
            <person name="Jiang J.-D."/>
        </authorList>
    </citation>
    <scope>NUCLEOTIDE SEQUENCE [LARGE SCALE GENOMIC DNA]</scope>
    <source>
        <strain evidence="1 2">TY50</strain>
    </source>
</reference>
<organism evidence="1 2">
    <name type="scientific">Spirosoma sordidisoli</name>
    <dbReference type="NCBI Taxonomy" id="2502893"/>
    <lineage>
        <taxon>Bacteria</taxon>
        <taxon>Pseudomonadati</taxon>
        <taxon>Bacteroidota</taxon>
        <taxon>Cytophagia</taxon>
        <taxon>Cytophagales</taxon>
        <taxon>Cytophagaceae</taxon>
        <taxon>Spirosoma</taxon>
    </lineage>
</organism>
<evidence type="ECO:0000313" key="2">
    <source>
        <dbReference type="Proteomes" id="UP000290407"/>
    </source>
</evidence>
<dbReference type="EMBL" id="SBLB01000014">
    <property type="protein sequence ID" value="RYC66535.1"/>
    <property type="molecule type" value="Genomic_DNA"/>
</dbReference>